<evidence type="ECO:0000313" key="3">
    <source>
        <dbReference type="Proteomes" id="UP000198661"/>
    </source>
</evidence>
<dbReference type="SUPFAM" id="SSF56112">
    <property type="entry name" value="Protein kinase-like (PK-like)"/>
    <property type="match status" value="1"/>
</dbReference>
<dbReference type="STRING" id="201973.SAMN04488025_13146"/>
<reference evidence="2 3" key="1">
    <citation type="submission" date="2016-10" db="EMBL/GenBank/DDBJ databases">
        <authorList>
            <person name="de Groot N.N."/>
        </authorList>
    </citation>
    <scope>NUCLEOTIDE SEQUENCE [LARGE SCALE GENOMIC DNA]</scope>
    <source>
        <strain evidence="2 3">DSM 44945</strain>
    </source>
</reference>
<feature type="region of interest" description="Disordered" evidence="1">
    <location>
        <begin position="245"/>
        <end position="494"/>
    </location>
</feature>
<dbReference type="AlphaFoldDB" id="A0A1I2RJQ4"/>
<name>A0A1I2RJQ4_9BACL</name>
<proteinExistence type="predicted"/>
<dbReference type="Proteomes" id="UP000198661">
    <property type="component" value="Unassembled WGS sequence"/>
</dbReference>
<feature type="compositionally biased region" description="Basic and acidic residues" evidence="1">
    <location>
        <begin position="325"/>
        <end position="343"/>
    </location>
</feature>
<feature type="compositionally biased region" description="Basic and acidic residues" evidence="1">
    <location>
        <begin position="350"/>
        <end position="361"/>
    </location>
</feature>
<evidence type="ECO:0000313" key="2">
    <source>
        <dbReference type="EMBL" id="SFG40895.1"/>
    </source>
</evidence>
<dbReference type="InterPro" id="IPR011009">
    <property type="entry name" value="Kinase-like_dom_sf"/>
</dbReference>
<organism evidence="2 3">
    <name type="scientific">Planifilum fulgidum</name>
    <dbReference type="NCBI Taxonomy" id="201973"/>
    <lineage>
        <taxon>Bacteria</taxon>
        <taxon>Bacillati</taxon>
        <taxon>Bacillota</taxon>
        <taxon>Bacilli</taxon>
        <taxon>Bacillales</taxon>
        <taxon>Thermoactinomycetaceae</taxon>
        <taxon>Planifilum</taxon>
    </lineage>
</organism>
<evidence type="ECO:0008006" key="4">
    <source>
        <dbReference type="Google" id="ProtNLM"/>
    </source>
</evidence>
<dbReference type="Gene3D" id="1.10.510.10">
    <property type="entry name" value="Transferase(Phosphotransferase) domain 1"/>
    <property type="match status" value="1"/>
</dbReference>
<feature type="compositionally biased region" description="Basic and acidic residues" evidence="1">
    <location>
        <begin position="307"/>
        <end position="317"/>
    </location>
</feature>
<feature type="compositionally biased region" description="Basic and acidic residues" evidence="1">
    <location>
        <begin position="485"/>
        <end position="494"/>
    </location>
</feature>
<protein>
    <recommendedName>
        <fullName evidence="4">Protein kinase domain-containing protein</fullName>
    </recommendedName>
</protein>
<gene>
    <name evidence="2" type="ORF">SAMN04488025_13146</name>
</gene>
<feature type="compositionally biased region" description="Basic and acidic residues" evidence="1">
    <location>
        <begin position="251"/>
        <end position="265"/>
    </location>
</feature>
<evidence type="ECO:0000256" key="1">
    <source>
        <dbReference type="SAM" id="MobiDB-lite"/>
    </source>
</evidence>
<accession>A0A1I2RJQ4</accession>
<dbReference type="RefSeq" id="WP_092040507.1">
    <property type="nucleotide sequence ID" value="NZ_FOOK01000031.1"/>
</dbReference>
<dbReference type="EMBL" id="FOOK01000031">
    <property type="protein sequence ID" value="SFG40895.1"/>
    <property type="molecule type" value="Genomic_DNA"/>
</dbReference>
<sequence length="530" mass="60490">MLMAANFVIGKWRLFDEEAEEVSSFFTVGQRYRDRYVIESAQAFLDGELAVARTDENERFYLQWTKLKKATKSLVIQQYRSLNHPLVLPFAEVYTEDRSIVFIRPYVNLTHLDEILQMQPWSEEETVRLTRELLRLEKMLNSRPLPMYLLLDPRNLGLTEDGELKVFFCGVRDFTALEPAIDWGTWMYMCMTGQIIGESLVKLPSDFPFSGPVARLIERSLKRASVDQVLSQIEAYEKRKNSPGLLSRLFGGDRRQREEKREESLRLPPKRTAPPDFSGGKGKPYLGDRIKAKHPAGFSGTPPAAPEAHKVMSHPESRWPAPGDSKPHFTERRPDLERREEQKSPPFAKETAKETETRGESAPDQTAFSHAETREEHVPRPAPEVSVAKAAPPSAEDDRRPDWPAEMPAETSPRARDRQETAPGEGEVPRRMPEQSAVREKASSGEAAPQPPEVHQPLEVSRPQAADGPLPADRSPRVVPSDLPARQEQERRQMDHLIRERLIRERREHDRLAGQFREYARMMQGGGGNR</sequence>
<dbReference type="OrthoDB" id="2991686at2"/>
<feature type="compositionally biased region" description="Basic and acidic residues" evidence="1">
    <location>
        <begin position="427"/>
        <end position="443"/>
    </location>
</feature>
<keyword evidence="3" id="KW-1185">Reference proteome</keyword>